<dbReference type="PANTHER" id="PTHR43591:SF96">
    <property type="entry name" value="PUTATIVE-RELATED"/>
    <property type="match status" value="1"/>
</dbReference>
<organism evidence="1 2">
    <name type="scientific">Ramalina farinacea</name>
    <dbReference type="NCBI Taxonomy" id="258253"/>
    <lineage>
        <taxon>Eukaryota</taxon>
        <taxon>Fungi</taxon>
        <taxon>Dikarya</taxon>
        <taxon>Ascomycota</taxon>
        <taxon>Pezizomycotina</taxon>
        <taxon>Lecanoromycetes</taxon>
        <taxon>OSLEUM clade</taxon>
        <taxon>Lecanoromycetidae</taxon>
        <taxon>Lecanorales</taxon>
        <taxon>Lecanorineae</taxon>
        <taxon>Ramalinaceae</taxon>
        <taxon>Ramalina</taxon>
    </lineage>
</organism>
<proteinExistence type="predicted"/>
<dbReference type="Proteomes" id="UP001161017">
    <property type="component" value="Unassembled WGS sequence"/>
</dbReference>
<name>A0AA43QL02_9LECA</name>
<sequence length="275" mass="30895">MGVDDYTLERGYRASARLNLQHHLCSETIGYYLHPSIPSAKEQLAIADVGTGTGIWLLGLQQHLPHPIVYMYGLDISGDQFPRPEWIPSNIHFREHDAFDPAGPPDDLLGAFDVVHIRLFVSVIKNNNPTKLLDYCHKLLKPDGYLQWDELDPPRNQIASGVDPSASAEGMDMISRMIRTQKPTDWVAHLPDTFAQCGFEVADVDLKTILPWQRGMYIDIYCMLADEFVERANRGGEGIKPVEDYYAEMPAKASAEGKHGAYIELTFQIVVGKKI</sequence>
<dbReference type="PANTHER" id="PTHR43591">
    <property type="entry name" value="METHYLTRANSFERASE"/>
    <property type="match status" value="1"/>
</dbReference>
<dbReference type="Pfam" id="PF13489">
    <property type="entry name" value="Methyltransf_23"/>
    <property type="match status" value="1"/>
</dbReference>
<dbReference type="Gene3D" id="3.40.50.150">
    <property type="entry name" value="Vaccinia Virus protein VP39"/>
    <property type="match status" value="1"/>
</dbReference>
<reference evidence="1" key="1">
    <citation type="journal article" date="2023" name="Genome Biol. Evol.">
        <title>First Whole Genome Sequence and Flow Cytometry Genome Size Data for the Lichen-Forming Fungus Ramalina farinacea (Ascomycota).</title>
        <authorList>
            <person name="Llewellyn T."/>
            <person name="Mian S."/>
            <person name="Hill R."/>
            <person name="Leitch I.J."/>
            <person name="Gaya E."/>
        </authorList>
    </citation>
    <scope>NUCLEOTIDE SEQUENCE</scope>
    <source>
        <strain evidence="1">LIQ254RAFAR</strain>
    </source>
</reference>
<dbReference type="AlphaFoldDB" id="A0AA43QL02"/>
<accession>A0AA43QL02</accession>
<dbReference type="CDD" id="cd02440">
    <property type="entry name" value="AdoMet_MTases"/>
    <property type="match status" value="1"/>
</dbReference>
<dbReference type="EMBL" id="JAPUFD010000003">
    <property type="protein sequence ID" value="MDI1486245.1"/>
    <property type="molecule type" value="Genomic_DNA"/>
</dbReference>
<dbReference type="InterPro" id="IPR029063">
    <property type="entry name" value="SAM-dependent_MTases_sf"/>
</dbReference>
<comment type="caution">
    <text evidence="1">The sequence shown here is derived from an EMBL/GenBank/DDBJ whole genome shotgun (WGS) entry which is preliminary data.</text>
</comment>
<gene>
    <name evidence="1" type="ORF">OHK93_005471</name>
</gene>
<evidence type="ECO:0008006" key="3">
    <source>
        <dbReference type="Google" id="ProtNLM"/>
    </source>
</evidence>
<evidence type="ECO:0000313" key="2">
    <source>
        <dbReference type="Proteomes" id="UP001161017"/>
    </source>
</evidence>
<protein>
    <recommendedName>
        <fullName evidence="3">Methyltransferase domain-containing protein</fullName>
    </recommendedName>
</protein>
<dbReference type="SUPFAM" id="SSF53335">
    <property type="entry name" value="S-adenosyl-L-methionine-dependent methyltransferases"/>
    <property type="match status" value="1"/>
</dbReference>
<evidence type="ECO:0000313" key="1">
    <source>
        <dbReference type="EMBL" id="MDI1486245.1"/>
    </source>
</evidence>
<keyword evidence="2" id="KW-1185">Reference proteome</keyword>